<accession>A0A238VEU7</accession>
<feature type="site" description="Discriminates between blocked and unblocked aminoacyl-tRNA" evidence="8">
    <location>
        <position position="21"/>
    </location>
</feature>
<evidence type="ECO:0000256" key="7">
    <source>
        <dbReference type="ARBA" id="ARBA00050038"/>
    </source>
</evidence>
<evidence type="ECO:0000256" key="10">
    <source>
        <dbReference type="RuleBase" id="RU004320"/>
    </source>
</evidence>
<dbReference type="GO" id="GO:0000049">
    <property type="term" value="F:tRNA binding"/>
    <property type="evidence" value="ECO:0007669"/>
    <property type="project" value="UniProtKB-UniRule"/>
</dbReference>
<evidence type="ECO:0000256" key="2">
    <source>
        <dbReference type="ARBA" id="ARBA00022555"/>
    </source>
</evidence>
<dbReference type="CDD" id="cd00462">
    <property type="entry name" value="PTH"/>
    <property type="match status" value="1"/>
</dbReference>
<evidence type="ECO:0000313" key="11">
    <source>
        <dbReference type="EMBL" id="SNR32741.1"/>
    </source>
</evidence>
<evidence type="ECO:0000256" key="3">
    <source>
        <dbReference type="ARBA" id="ARBA00022801"/>
    </source>
</evidence>
<comment type="function">
    <text evidence="8">Hydrolyzes ribosome-free peptidyl-tRNAs (with 1 or more amino acids incorporated), which drop off the ribosome during protein synthesis, or as a result of ribosome stalling.</text>
</comment>
<dbReference type="Gene3D" id="3.40.50.1470">
    <property type="entry name" value="Peptidyl-tRNA hydrolase"/>
    <property type="match status" value="1"/>
</dbReference>
<dbReference type="FunFam" id="3.40.50.1470:FF:000001">
    <property type="entry name" value="Peptidyl-tRNA hydrolase"/>
    <property type="match status" value="1"/>
</dbReference>
<dbReference type="NCBIfam" id="TIGR00447">
    <property type="entry name" value="pth"/>
    <property type="match status" value="1"/>
</dbReference>
<keyword evidence="3 8" id="KW-0378">Hydrolase</keyword>
<comment type="function">
    <text evidence="8">Catalyzes the release of premature peptidyl moieties from peptidyl-tRNA molecules trapped in stalled 50S ribosomal subunits, and thus maintains levels of free tRNAs and 50S ribosomes.</text>
</comment>
<keyword evidence="2 8" id="KW-0820">tRNA-binding</keyword>
<dbReference type="InterPro" id="IPR001328">
    <property type="entry name" value="Pept_tRNA_hydro"/>
</dbReference>
<dbReference type="GO" id="GO:0005737">
    <property type="term" value="C:cytoplasm"/>
    <property type="evidence" value="ECO:0007669"/>
    <property type="project" value="UniProtKB-SubCell"/>
</dbReference>
<dbReference type="PROSITE" id="PS01195">
    <property type="entry name" value="PEPT_TRNA_HYDROL_1"/>
    <property type="match status" value="1"/>
</dbReference>
<protein>
    <recommendedName>
        <fullName evidence="7 8">Peptidyl-tRNA hydrolase</fullName>
        <shortName evidence="8">Pth</shortName>
        <ecNumber evidence="1 8">3.1.1.29</ecNumber>
    </recommendedName>
</protein>
<comment type="subunit">
    <text evidence="8">Monomer.</text>
</comment>
<sequence length="199" mass="21263">MTEPSDVPGAGERVLLAGLGNPGPGYAGNRHNIGFGVLEELASRMGEKFTSHKARADVIEGRLAGCRVVLAKPRSYMNLTGRPVSGLARYFGIEPSGVVAVHDELDLDFGAVRLKFGGGESGHNGLRSITKSLGTKDYYRVRFGVGRPPGRMPAADYVLKDFSAAERRELDLHIGTCADAVETLLEKGLAAAQTIFHAR</sequence>
<comment type="catalytic activity">
    <reaction evidence="6 8 9">
        <text>an N-acyl-L-alpha-aminoacyl-tRNA + H2O = an N-acyl-L-amino acid + a tRNA + H(+)</text>
        <dbReference type="Rhea" id="RHEA:54448"/>
        <dbReference type="Rhea" id="RHEA-COMP:10123"/>
        <dbReference type="Rhea" id="RHEA-COMP:13883"/>
        <dbReference type="ChEBI" id="CHEBI:15377"/>
        <dbReference type="ChEBI" id="CHEBI:15378"/>
        <dbReference type="ChEBI" id="CHEBI:59874"/>
        <dbReference type="ChEBI" id="CHEBI:78442"/>
        <dbReference type="ChEBI" id="CHEBI:138191"/>
        <dbReference type="EC" id="3.1.1.29"/>
    </reaction>
</comment>
<dbReference type="PANTHER" id="PTHR17224:SF1">
    <property type="entry name" value="PEPTIDYL-TRNA HYDROLASE"/>
    <property type="match status" value="1"/>
</dbReference>
<dbReference type="Pfam" id="PF01195">
    <property type="entry name" value="Pept_tRNA_hydro"/>
    <property type="match status" value="1"/>
</dbReference>
<dbReference type="InterPro" id="IPR018171">
    <property type="entry name" value="Pept_tRNA_hydro_CS"/>
</dbReference>
<dbReference type="GO" id="GO:0004045">
    <property type="term" value="F:peptidyl-tRNA hydrolase activity"/>
    <property type="evidence" value="ECO:0007669"/>
    <property type="project" value="UniProtKB-UniRule"/>
</dbReference>
<dbReference type="RefSeq" id="WP_089299788.1">
    <property type="nucleotide sequence ID" value="NZ_FZNW01000002.1"/>
</dbReference>
<feature type="binding site" evidence="8">
    <location>
        <position position="124"/>
    </location>
    <ligand>
        <name>tRNA</name>
        <dbReference type="ChEBI" id="CHEBI:17843"/>
    </ligand>
</feature>
<evidence type="ECO:0000256" key="9">
    <source>
        <dbReference type="RuleBase" id="RU000673"/>
    </source>
</evidence>
<dbReference type="HAMAP" id="MF_00083">
    <property type="entry name" value="Pept_tRNA_hydro_bact"/>
    <property type="match status" value="1"/>
</dbReference>
<dbReference type="EC" id="3.1.1.29" evidence="1 8"/>
<dbReference type="EMBL" id="FZNW01000002">
    <property type="protein sequence ID" value="SNR32741.1"/>
    <property type="molecule type" value="Genomic_DNA"/>
</dbReference>
<dbReference type="Proteomes" id="UP000198348">
    <property type="component" value="Unassembled WGS sequence"/>
</dbReference>
<comment type="similarity">
    <text evidence="5 8 10">Belongs to the PTH family.</text>
</comment>
<evidence type="ECO:0000256" key="5">
    <source>
        <dbReference type="ARBA" id="ARBA00038063"/>
    </source>
</evidence>
<reference evidence="11 12" key="1">
    <citation type="submission" date="2017-06" db="EMBL/GenBank/DDBJ databases">
        <authorList>
            <person name="Kim H.J."/>
            <person name="Triplett B.A."/>
        </authorList>
    </citation>
    <scope>NUCLEOTIDE SEQUENCE [LARGE SCALE GENOMIC DNA]</scope>
    <source>
        <strain evidence="11 12">DSM 45207</strain>
    </source>
</reference>
<organism evidence="11 12">
    <name type="scientific">Haloechinothrix alba</name>
    <dbReference type="NCBI Taxonomy" id="664784"/>
    <lineage>
        <taxon>Bacteria</taxon>
        <taxon>Bacillati</taxon>
        <taxon>Actinomycetota</taxon>
        <taxon>Actinomycetes</taxon>
        <taxon>Pseudonocardiales</taxon>
        <taxon>Pseudonocardiaceae</taxon>
        <taxon>Haloechinothrix</taxon>
    </lineage>
</organism>
<dbReference type="PANTHER" id="PTHR17224">
    <property type="entry name" value="PEPTIDYL-TRNA HYDROLASE"/>
    <property type="match status" value="1"/>
</dbReference>
<dbReference type="InterPro" id="IPR036416">
    <property type="entry name" value="Pept_tRNA_hydro_sf"/>
</dbReference>
<dbReference type="SUPFAM" id="SSF53178">
    <property type="entry name" value="Peptidyl-tRNA hydrolase-like"/>
    <property type="match status" value="1"/>
</dbReference>
<evidence type="ECO:0000256" key="6">
    <source>
        <dbReference type="ARBA" id="ARBA00048707"/>
    </source>
</evidence>
<keyword evidence="8" id="KW-0963">Cytoplasm</keyword>
<dbReference type="GO" id="GO:0072344">
    <property type="term" value="P:rescue of stalled ribosome"/>
    <property type="evidence" value="ECO:0007669"/>
    <property type="project" value="UniProtKB-UniRule"/>
</dbReference>
<keyword evidence="12" id="KW-1185">Reference proteome</keyword>
<feature type="active site" description="Proton acceptor" evidence="8">
    <location>
        <position position="31"/>
    </location>
</feature>
<evidence type="ECO:0000313" key="12">
    <source>
        <dbReference type="Proteomes" id="UP000198348"/>
    </source>
</evidence>
<name>A0A238VEU7_9PSEU</name>
<keyword evidence="4 8" id="KW-0694">RNA-binding</keyword>
<dbReference type="GO" id="GO:0006515">
    <property type="term" value="P:protein quality control for misfolded or incompletely synthesized proteins"/>
    <property type="evidence" value="ECO:0007669"/>
    <property type="project" value="UniProtKB-UniRule"/>
</dbReference>
<comment type="subcellular location">
    <subcellularLocation>
        <location evidence="8">Cytoplasm</location>
    </subcellularLocation>
</comment>
<evidence type="ECO:0000256" key="8">
    <source>
        <dbReference type="HAMAP-Rule" id="MF_00083"/>
    </source>
</evidence>
<feature type="binding site" evidence="8">
    <location>
        <position position="76"/>
    </location>
    <ligand>
        <name>tRNA</name>
        <dbReference type="ChEBI" id="CHEBI:17843"/>
    </ligand>
</feature>
<evidence type="ECO:0000256" key="1">
    <source>
        <dbReference type="ARBA" id="ARBA00013260"/>
    </source>
</evidence>
<feature type="binding site" evidence="8">
    <location>
        <position position="78"/>
    </location>
    <ligand>
        <name>tRNA</name>
        <dbReference type="ChEBI" id="CHEBI:17843"/>
    </ligand>
</feature>
<dbReference type="AlphaFoldDB" id="A0A238VEU7"/>
<dbReference type="OrthoDB" id="9800507at2"/>
<dbReference type="PROSITE" id="PS01196">
    <property type="entry name" value="PEPT_TRNA_HYDROL_2"/>
    <property type="match status" value="1"/>
</dbReference>
<gene>
    <name evidence="8" type="primary">pth</name>
    <name evidence="11" type="ORF">SAMN06265360_102151</name>
</gene>
<feature type="binding site" evidence="8">
    <location>
        <position position="26"/>
    </location>
    <ligand>
        <name>tRNA</name>
        <dbReference type="ChEBI" id="CHEBI:17843"/>
    </ligand>
</feature>
<proteinExistence type="inferred from homology"/>
<evidence type="ECO:0000256" key="4">
    <source>
        <dbReference type="ARBA" id="ARBA00022884"/>
    </source>
</evidence>
<feature type="site" description="Stabilizes the basic form of H active site to accept a proton" evidence="8">
    <location>
        <position position="103"/>
    </location>
</feature>